<dbReference type="EMBL" id="NEVH01019072">
    <property type="protein sequence ID" value="PNF22976.1"/>
    <property type="molecule type" value="Genomic_DNA"/>
</dbReference>
<protein>
    <submittedName>
        <fullName evidence="1">Uncharacterized protein</fullName>
    </submittedName>
</protein>
<reference evidence="1 2" key="1">
    <citation type="submission" date="2017-12" db="EMBL/GenBank/DDBJ databases">
        <title>Hemimetabolous genomes reveal molecular basis of termite eusociality.</title>
        <authorList>
            <person name="Harrison M.C."/>
            <person name="Jongepier E."/>
            <person name="Robertson H.M."/>
            <person name="Arning N."/>
            <person name="Bitard-Feildel T."/>
            <person name="Chao H."/>
            <person name="Childers C.P."/>
            <person name="Dinh H."/>
            <person name="Doddapaneni H."/>
            <person name="Dugan S."/>
            <person name="Gowin J."/>
            <person name="Greiner C."/>
            <person name="Han Y."/>
            <person name="Hu H."/>
            <person name="Hughes D.S.T."/>
            <person name="Huylmans A.-K."/>
            <person name="Kemena C."/>
            <person name="Kremer L.P.M."/>
            <person name="Lee S.L."/>
            <person name="Lopez-Ezquerra A."/>
            <person name="Mallet L."/>
            <person name="Monroy-Kuhn J.M."/>
            <person name="Moser A."/>
            <person name="Murali S.C."/>
            <person name="Muzny D.M."/>
            <person name="Otani S."/>
            <person name="Piulachs M.-D."/>
            <person name="Poelchau M."/>
            <person name="Qu J."/>
            <person name="Schaub F."/>
            <person name="Wada-Katsumata A."/>
            <person name="Worley K.C."/>
            <person name="Xie Q."/>
            <person name="Ylla G."/>
            <person name="Poulsen M."/>
            <person name="Gibbs R.A."/>
            <person name="Schal C."/>
            <person name="Richards S."/>
            <person name="Belles X."/>
            <person name="Korb J."/>
            <person name="Bornberg-Bauer E."/>
        </authorList>
    </citation>
    <scope>NUCLEOTIDE SEQUENCE [LARGE SCALE GENOMIC DNA]</scope>
    <source>
        <tissue evidence="1">Whole body</tissue>
    </source>
</reference>
<gene>
    <name evidence="1" type="ORF">B7P43_G11392</name>
</gene>
<evidence type="ECO:0000313" key="1">
    <source>
        <dbReference type="EMBL" id="PNF22976.1"/>
    </source>
</evidence>
<dbReference type="InParanoid" id="A0A2J7Q323"/>
<sequence length="89" mass="10491">TKYMLLCRHQNTGQIHDIKISNRCFENLAKSRYLGTTITNQNVIQEEIKRRSNSVNACYHLVQNLLRVFENRMLRRIFGPKRDEVKGVA</sequence>
<name>A0A2J7Q323_9NEOP</name>
<keyword evidence="2" id="KW-1185">Reference proteome</keyword>
<organism evidence="1 2">
    <name type="scientific">Cryptotermes secundus</name>
    <dbReference type="NCBI Taxonomy" id="105785"/>
    <lineage>
        <taxon>Eukaryota</taxon>
        <taxon>Metazoa</taxon>
        <taxon>Ecdysozoa</taxon>
        <taxon>Arthropoda</taxon>
        <taxon>Hexapoda</taxon>
        <taxon>Insecta</taxon>
        <taxon>Pterygota</taxon>
        <taxon>Neoptera</taxon>
        <taxon>Polyneoptera</taxon>
        <taxon>Dictyoptera</taxon>
        <taxon>Blattodea</taxon>
        <taxon>Blattoidea</taxon>
        <taxon>Termitoidae</taxon>
        <taxon>Kalotermitidae</taxon>
        <taxon>Cryptotermitinae</taxon>
        <taxon>Cryptotermes</taxon>
    </lineage>
</organism>
<evidence type="ECO:0000313" key="2">
    <source>
        <dbReference type="Proteomes" id="UP000235965"/>
    </source>
</evidence>
<dbReference type="AlphaFoldDB" id="A0A2J7Q323"/>
<proteinExistence type="predicted"/>
<feature type="non-terminal residue" evidence="1">
    <location>
        <position position="1"/>
    </location>
</feature>
<dbReference type="Proteomes" id="UP000235965">
    <property type="component" value="Unassembled WGS sequence"/>
</dbReference>
<accession>A0A2J7Q323</accession>
<comment type="caution">
    <text evidence="1">The sequence shown here is derived from an EMBL/GenBank/DDBJ whole genome shotgun (WGS) entry which is preliminary data.</text>
</comment>